<dbReference type="Gene3D" id="1.10.472.10">
    <property type="entry name" value="Cyclin-like"/>
    <property type="match status" value="1"/>
</dbReference>
<dbReference type="Proteomes" id="UP000518752">
    <property type="component" value="Unassembled WGS sequence"/>
</dbReference>
<evidence type="ECO:0008006" key="4">
    <source>
        <dbReference type="Google" id="ProtNLM"/>
    </source>
</evidence>
<keyword evidence="3" id="KW-1185">Reference proteome</keyword>
<dbReference type="GO" id="GO:0005634">
    <property type="term" value="C:nucleus"/>
    <property type="evidence" value="ECO:0007669"/>
    <property type="project" value="TreeGrafter"/>
</dbReference>
<evidence type="ECO:0000313" key="2">
    <source>
        <dbReference type="EMBL" id="KAF5393763.1"/>
    </source>
</evidence>
<proteinExistence type="predicted"/>
<feature type="region of interest" description="Disordered" evidence="1">
    <location>
        <begin position="1"/>
        <end position="31"/>
    </location>
</feature>
<evidence type="ECO:0000313" key="3">
    <source>
        <dbReference type="Proteomes" id="UP000518752"/>
    </source>
</evidence>
<dbReference type="InterPro" id="IPR013922">
    <property type="entry name" value="Cyclin_PHO80-like"/>
</dbReference>
<accession>A0A8H5I2C6</accession>
<dbReference type="GO" id="GO:0000307">
    <property type="term" value="C:cyclin-dependent protein kinase holoenzyme complex"/>
    <property type="evidence" value="ECO:0007669"/>
    <property type="project" value="TreeGrafter"/>
</dbReference>
<comment type="caution">
    <text evidence="2">The sequence shown here is derived from an EMBL/GenBank/DDBJ whole genome shotgun (WGS) entry which is preliminary data.</text>
</comment>
<protein>
    <recommendedName>
        <fullName evidence="4">Cyclin N-terminal domain-containing protein</fullName>
    </recommendedName>
</protein>
<dbReference type="GO" id="GO:0019901">
    <property type="term" value="F:protein kinase binding"/>
    <property type="evidence" value="ECO:0007669"/>
    <property type="project" value="InterPro"/>
</dbReference>
<name>A0A8H5I2C6_9AGAR</name>
<dbReference type="PANTHER" id="PTHR15615">
    <property type="match status" value="1"/>
</dbReference>
<feature type="compositionally biased region" description="Polar residues" evidence="1">
    <location>
        <begin position="175"/>
        <end position="188"/>
    </location>
</feature>
<gene>
    <name evidence="2" type="ORF">D9757_000268</name>
</gene>
<reference evidence="2 3" key="1">
    <citation type="journal article" date="2020" name="ISME J.">
        <title>Uncovering the hidden diversity of litter-decomposition mechanisms in mushroom-forming fungi.</title>
        <authorList>
            <person name="Floudas D."/>
            <person name="Bentzer J."/>
            <person name="Ahren D."/>
            <person name="Johansson T."/>
            <person name="Persson P."/>
            <person name="Tunlid A."/>
        </authorList>
    </citation>
    <scope>NUCLEOTIDE SEQUENCE [LARGE SCALE GENOMIC DNA]</scope>
    <source>
        <strain evidence="2 3">CBS 406.79</strain>
    </source>
</reference>
<feature type="region of interest" description="Disordered" evidence="1">
    <location>
        <begin position="165"/>
        <end position="202"/>
    </location>
</feature>
<dbReference type="GO" id="GO:0016538">
    <property type="term" value="F:cyclin-dependent protein serine/threonine kinase regulator activity"/>
    <property type="evidence" value="ECO:0007669"/>
    <property type="project" value="TreeGrafter"/>
</dbReference>
<organism evidence="2 3">
    <name type="scientific">Collybiopsis confluens</name>
    <dbReference type="NCBI Taxonomy" id="2823264"/>
    <lineage>
        <taxon>Eukaryota</taxon>
        <taxon>Fungi</taxon>
        <taxon>Dikarya</taxon>
        <taxon>Basidiomycota</taxon>
        <taxon>Agaricomycotina</taxon>
        <taxon>Agaricomycetes</taxon>
        <taxon>Agaricomycetidae</taxon>
        <taxon>Agaricales</taxon>
        <taxon>Marasmiineae</taxon>
        <taxon>Omphalotaceae</taxon>
        <taxon>Collybiopsis</taxon>
    </lineage>
</organism>
<dbReference type="OrthoDB" id="286814at2759"/>
<sequence length="1293" mass="143260">MPRYREPSHSRNSCMRDSRPTSRATENCDNRNLPATEPIRLNQSIPTFPLLQLQRLPELVAGLALTQKAYLDTYIAQSGIWEQHTLKSVRVVNLGETRLLYRIRRSLLEGLPEEECPGLQEELALLDSQFLKRRAEQEHEGSLPPKRFHADESMTEIALSPTFNTQMDRSAPASPVQSAPFPTQNCYSRATPPPPHSSTLSNNAARSISIPVSSVNGSNASQPAFFPGVTNFVPSYLLKDSTASSVPICYHPHPPLKRWPNDYTVAQLSAGFHTLEALCSHSLVISTPTQSDSCLPTTVNGPNLTQKQAFERIFGSRYVKSTLCRHKGIWRNAPREIRDEFERERRECRAVAGSQSARLDQEILYNQPQVTETEIITQLNVSAAQAAPSGAPAHVVLGIHSLPGIQLADLDFYPGTEANTSTTSMSPSDVVSSSGHNKHNVINVDCTRSGPSILFTSGQQTRDCLFIFGFSSDALQPVPGFRLRELPLAISPVILSSKGDGSCPRRPIGKLFMEVDDSIIPFGCSAAFPALLTEGRLHGVVPGKEHRLNLISFSKSVTISTTLRVVLVALSLCLLHPLQMPVPVPRHPKQTAHLVIKPHFSDDGVNHSFQDLTGTLPVSPTGPPPSYGTREQWINSLPSWRRRLDFIKGLAVADNAPAIKGPRAEACAPPFFAPGATTDVEMHSLSSADRSRPSREAVAYDEQDRGAFTPIFEDESPESRSLHEASSSPFEPVTPFGDFVDQAVTTAAYSEHFDCTYAANVALVSEPSHKLQSYCFQPETQPVELPKEPVPAPVPAPELVTPTATSGYRKLSEPLSEWIANFVWKACTTGANVPAFIARPRISRSKVYAASPPSYLPTSIHSLLLSTLLQPSAIFLALWYIVRLPVFFDAVTGPEHAKEYRFRVTLLGENQGLDREAEHAAPFRLVVLGCMLANKWLDDHTFSNKTWHSITNVPIQTLNKLESLTLDIFAYDLSISTGDWSDWLSHVLSYHLSLSSPSRQPISRPSANPHLIVRVAIEEIINAKTCQVDPSQSQPVFIGLEERRREKQEKEQSQKIQVLEIDLDEGGPLREEYMPKRRITGATTTHTCENAFLDQYPGCGTIKSDVEDCLPPPSRWSPPSDEPILRESNRLGGRYVAVQPTPGLNVPIPSYQFAPQYQPVHDYSYAAQPWLSTHAFPPAKPVPIGHFFDFQHPVLSTFSHCPPLILPFALSHSRSQSYSYDQDPSQLCNHSRSYSQSQFEYRSSDLRMTANELPPTVQQDVDMTWGPGRYFPYGAPAFVPHIPIAFPSTWLRT</sequence>
<dbReference type="EMBL" id="JAACJN010000001">
    <property type="protein sequence ID" value="KAF5393763.1"/>
    <property type="molecule type" value="Genomic_DNA"/>
</dbReference>
<dbReference type="PANTHER" id="PTHR15615:SF108">
    <property type="entry name" value="PROTEIN CNPPD1"/>
    <property type="match status" value="1"/>
</dbReference>
<evidence type="ECO:0000256" key="1">
    <source>
        <dbReference type="SAM" id="MobiDB-lite"/>
    </source>
</evidence>
<dbReference type="CDD" id="cd20557">
    <property type="entry name" value="CYCLIN_ScPCL1-like"/>
    <property type="match status" value="1"/>
</dbReference>
<feature type="compositionally biased region" description="Basic and acidic residues" evidence="1">
    <location>
        <begin position="1"/>
        <end position="20"/>
    </location>
</feature>